<dbReference type="Proteomes" id="UP001187315">
    <property type="component" value="Unassembled WGS sequence"/>
</dbReference>
<keyword evidence="3" id="KW-1185">Reference proteome</keyword>
<keyword evidence="1" id="KW-0175">Coiled coil</keyword>
<organism evidence="2 3">
    <name type="scientific">Tachysurus vachellii</name>
    <name type="common">Darkbarbel catfish</name>
    <name type="synonym">Pelteobagrus vachellii</name>
    <dbReference type="NCBI Taxonomy" id="175792"/>
    <lineage>
        <taxon>Eukaryota</taxon>
        <taxon>Metazoa</taxon>
        <taxon>Chordata</taxon>
        <taxon>Craniata</taxon>
        <taxon>Vertebrata</taxon>
        <taxon>Euteleostomi</taxon>
        <taxon>Actinopterygii</taxon>
        <taxon>Neopterygii</taxon>
        <taxon>Teleostei</taxon>
        <taxon>Ostariophysi</taxon>
        <taxon>Siluriformes</taxon>
        <taxon>Bagridae</taxon>
        <taxon>Tachysurus</taxon>
    </lineage>
</organism>
<evidence type="ECO:0008006" key="4">
    <source>
        <dbReference type="Google" id="ProtNLM"/>
    </source>
</evidence>
<name>A0AA88SQP2_TACVA</name>
<gene>
    <name evidence="2" type="ORF">Q7C36_011096</name>
</gene>
<evidence type="ECO:0000313" key="3">
    <source>
        <dbReference type="Proteomes" id="UP001187315"/>
    </source>
</evidence>
<comment type="caution">
    <text evidence="2">The sequence shown here is derived from an EMBL/GenBank/DDBJ whole genome shotgun (WGS) entry which is preliminary data.</text>
</comment>
<proteinExistence type="predicted"/>
<evidence type="ECO:0000313" key="2">
    <source>
        <dbReference type="EMBL" id="KAK2846242.1"/>
    </source>
</evidence>
<evidence type="ECO:0000256" key="1">
    <source>
        <dbReference type="SAM" id="Coils"/>
    </source>
</evidence>
<accession>A0AA88SQP2</accession>
<dbReference type="EMBL" id="JAVHJS010000010">
    <property type="protein sequence ID" value="KAK2846242.1"/>
    <property type="molecule type" value="Genomic_DNA"/>
</dbReference>
<sequence>MEAKTFYPKAVAKKATNKRKAALTQRRSPAVSISKQLSALTQRLVDLEAKVVLLEARLNERSHPPTTDKSTATDSPVDVLPTPAEPRTECQQATHIHLSGHGEFSLTSGHLDIDSVGFPSAVSTPCIDRTRPAYITEDSAINHQLSNLDYNYSPVQESASTMSNTSQQCPSAMSSFCLRLPETPRNASNFQSHNSVRRSLMGVILEDVTLNYVADSFAAGLFKRLIPLTVYHDWVGSVNYDGSKGKNALPLNLRQAISDAVARKFQPSLRDWKLVRDRIN</sequence>
<dbReference type="AlphaFoldDB" id="A0AA88SQP2"/>
<protein>
    <recommendedName>
        <fullName evidence="4">BEN domain-containing protein</fullName>
    </recommendedName>
</protein>
<feature type="coiled-coil region" evidence="1">
    <location>
        <begin position="30"/>
        <end position="57"/>
    </location>
</feature>
<reference evidence="2" key="1">
    <citation type="submission" date="2023-08" db="EMBL/GenBank/DDBJ databases">
        <title>Pelteobagrus vachellii genome.</title>
        <authorList>
            <person name="Liu H."/>
        </authorList>
    </citation>
    <scope>NUCLEOTIDE SEQUENCE</scope>
    <source>
        <strain evidence="2">PRFRI_2022a</strain>
        <tissue evidence="2">Muscle</tissue>
    </source>
</reference>